<evidence type="ECO:0000256" key="1">
    <source>
        <dbReference type="SAM" id="MobiDB-lite"/>
    </source>
</evidence>
<organism evidence="2 3">
    <name type="scientific">Helicocarpus griseus UAMH5409</name>
    <dbReference type="NCBI Taxonomy" id="1447875"/>
    <lineage>
        <taxon>Eukaryota</taxon>
        <taxon>Fungi</taxon>
        <taxon>Dikarya</taxon>
        <taxon>Ascomycota</taxon>
        <taxon>Pezizomycotina</taxon>
        <taxon>Eurotiomycetes</taxon>
        <taxon>Eurotiomycetidae</taxon>
        <taxon>Onygenales</taxon>
        <taxon>Ajellomycetaceae</taxon>
        <taxon>Helicocarpus</taxon>
    </lineage>
</organism>
<protein>
    <submittedName>
        <fullName evidence="2">Uncharacterized protein</fullName>
    </submittedName>
</protein>
<sequence length="202" mass="23310">MGGEPAAKGAKSPSWTEEERKQLKDARKRQKRAKKGARDSEYGSEEYFAYEMINLELENDINDLQWKVKKRAYDDEEKEGDTKAAHIEAERAYRIRQEQVASKPKMVRDKEARFKSRNAVLAKLRANDNVSLRAAYVQLLLDFLTKTSRSGQAALVEDLKINYGARKDGNEKECWSVFENAWVPRSMMKAGHIFPCHLARRL</sequence>
<dbReference type="STRING" id="1447875.A0A2B7XJ93"/>
<proteinExistence type="predicted"/>
<dbReference type="EMBL" id="PDNB01000094">
    <property type="protein sequence ID" value="PGH09186.1"/>
    <property type="molecule type" value="Genomic_DNA"/>
</dbReference>
<gene>
    <name evidence="2" type="ORF">AJ79_05715</name>
</gene>
<evidence type="ECO:0000313" key="2">
    <source>
        <dbReference type="EMBL" id="PGH09186.1"/>
    </source>
</evidence>
<keyword evidence="3" id="KW-1185">Reference proteome</keyword>
<name>A0A2B7XJ93_9EURO</name>
<reference evidence="2 3" key="1">
    <citation type="submission" date="2017-10" db="EMBL/GenBank/DDBJ databases">
        <title>Comparative genomics in systemic dimorphic fungi from Ajellomycetaceae.</title>
        <authorList>
            <person name="Munoz J.F."/>
            <person name="Mcewen J.G."/>
            <person name="Clay O.K."/>
            <person name="Cuomo C.A."/>
        </authorList>
    </citation>
    <scope>NUCLEOTIDE SEQUENCE [LARGE SCALE GENOMIC DNA]</scope>
    <source>
        <strain evidence="2 3">UAMH5409</strain>
    </source>
</reference>
<dbReference type="AlphaFoldDB" id="A0A2B7XJ93"/>
<feature type="region of interest" description="Disordered" evidence="1">
    <location>
        <begin position="1"/>
        <end position="41"/>
    </location>
</feature>
<evidence type="ECO:0000313" key="3">
    <source>
        <dbReference type="Proteomes" id="UP000223968"/>
    </source>
</evidence>
<accession>A0A2B7XJ93</accession>
<feature type="compositionally biased region" description="Basic residues" evidence="1">
    <location>
        <begin position="26"/>
        <end position="35"/>
    </location>
</feature>
<dbReference type="Proteomes" id="UP000223968">
    <property type="component" value="Unassembled WGS sequence"/>
</dbReference>
<comment type="caution">
    <text evidence="2">The sequence shown here is derived from an EMBL/GenBank/DDBJ whole genome shotgun (WGS) entry which is preliminary data.</text>
</comment>